<keyword evidence="8" id="KW-1185">Reference proteome</keyword>
<evidence type="ECO:0000313" key="7">
    <source>
        <dbReference type="EMBL" id="CAE78213.1"/>
    </source>
</evidence>
<dbReference type="InterPro" id="IPR043504">
    <property type="entry name" value="Peptidase_S1_PA_chymotrypsin"/>
</dbReference>
<dbReference type="EMBL" id="BX842655">
    <property type="protein sequence ID" value="CAE78213.1"/>
    <property type="molecule type" value="Genomic_DNA"/>
</dbReference>
<gene>
    <name evidence="7" type="ordered locus">Bd3415</name>
</gene>
<evidence type="ECO:0000256" key="2">
    <source>
        <dbReference type="ARBA" id="ARBA00022757"/>
    </source>
</evidence>
<dbReference type="GO" id="GO:0006508">
    <property type="term" value="P:proteolysis"/>
    <property type="evidence" value="ECO:0007669"/>
    <property type="project" value="UniProtKB-KW"/>
</dbReference>
<evidence type="ECO:0000256" key="4">
    <source>
        <dbReference type="ARBA" id="ARBA00036320"/>
    </source>
</evidence>
<dbReference type="PROSITE" id="PS50240">
    <property type="entry name" value="TRYPSIN_DOM"/>
    <property type="match status" value="1"/>
</dbReference>
<feature type="domain" description="Peptidase S1" evidence="6">
    <location>
        <begin position="37"/>
        <end position="278"/>
    </location>
</feature>
<evidence type="ECO:0000259" key="6">
    <source>
        <dbReference type="PROSITE" id="PS50240"/>
    </source>
</evidence>
<dbReference type="PROSITE" id="PS51257">
    <property type="entry name" value="PROKAR_LIPOPROTEIN"/>
    <property type="match status" value="1"/>
</dbReference>
<dbReference type="MEROPS" id="S01.515"/>
<dbReference type="Pfam" id="PF00089">
    <property type="entry name" value="Trypsin"/>
    <property type="match status" value="1"/>
</dbReference>
<dbReference type="eggNOG" id="COG5640">
    <property type="taxonomic scope" value="Bacteria"/>
</dbReference>
<protein>
    <recommendedName>
        <fullName evidence="5">trypsin</fullName>
        <ecNumber evidence="5">3.4.21.4</ecNumber>
    </recommendedName>
</protein>
<keyword evidence="7" id="KW-0645">Protease</keyword>
<keyword evidence="7" id="KW-0378">Hydrolase</keyword>
<dbReference type="HOGENOM" id="CLU_073536_0_0_7"/>
<dbReference type="PROSITE" id="PS00134">
    <property type="entry name" value="TRYPSIN_HIS"/>
    <property type="match status" value="1"/>
</dbReference>
<dbReference type="EC" id="3.4.21.4" evidence="5"/>
<dbReference type="InterPro" id="IPR001314">
    <property type="entry name" value="Peptidase_S1A"/>
</dbReference>
<dbReference type="PANTHER" id="PTHR24276">
    <property type="entry name" value="POLYSERASE-RELATED"/>
    <property type="match status" value="1"/>
</dbReference>
<evidence type="ECO:0000313" key="8">
    <source>
        <dbReference type="Proteomes" id="UP000008080"/>
    </source>
</evidence>
<keyword evidence="2" id="KW-0222">Digestion</keyword>
<sequence length="283" mass="30903">MQAKPGMRKLIVLSLIMTACQGQVSKDSLDNSNFDGIVGGTDVAVTEATAKQALNFRVLYDPQVTEDERGTTTRYKVSQCTASAISPRLILTAGHCISKREDALHRIELKDEHGDTTYVKAAKFLVHPEFENGNKKYDLALVLLETALPEGIEIMKLPAKDVDLGLNSIKAAGFGRMDGRPSFPGNVGILRTADLNIAKYSPIEPAFIVDQSQGKGFCQGDSGGPAITTIGNDTMVVGVASKTFFDDKLPKEEWNLCIMQGEYMNVQFHMDWIEATAKILSQE</sequence>
<dbReference type="InterPro" id="IPR001254">
    <property type="entry name" value="Trypsin_dom"/>
</dbReference>
<comment type="catalytic activity">
    <reaction evidence="4">
        <text>Preferential cleavage: Arg-|-Xaa, Lys-|-Xaa.</text>
        <dbReference type="EC" id="3.4.21.4"/>
    </reaction>
</comment>
<dbReference type="InterPro" id="IPR009003">
    <property type="entry name" value="Peptidase_S1_PA"/>
</dbReference>
<dbReference type="Gene3D" id="2.40.10.10">
    <property type="entry name" value="Trypsin-like serine proteases"/>
    <property type="match status" value="1"/>
</dbReference>
<dbReference type="SMART" id="SM00020">
    <property type="entry name" value="Tryp_SPc"/>
    <property type="match status" value="1"/>
</dbReference>
<dbReference type="KEGG" id="bba:Bd3415"/>
<comment type="similarity">
    <text evidence="1">Belongs to the peptidase S1 family.</text>
</comment>
<name>Q6MHW9_BDEBA</name>
<proteinExistence type="inferred from homology"/>
<dbReference type="AlphaFoldDB" id="Q6MHW9"/>
<dbReference type="PANTHER" id="PTHR24276:SF97">
    <property type="entry name" value="GH13245P2-RELATED"/>
    <property type="match status" value="1"/>
</dbReference>
<evidence type="ECO:0000256" key="5">
    <source>
        <dbReference type="ARBA" id="ARBA00038868"/>
    </source>
</evidence>
<dbReference type="InterPro" id="IPR050430">
    <property type="entry name" value="Peptidase_S1"/>
</dbReference>
<dbReference type="GO" id="GO:0004252">
    <property type="term" value="F:serine-type endopeptidase activity"/>
    <property type="evidence" value="ECO:0007669"/>
    <property type="project" value="UniProtKB-EC"/>
</dbReference>
<keyword evidence="3" id="KW-1015">Disulfide bond</keyword>
<accession>Q6MHW9</accession>
<dbReference type="InterPro" id="IPR018114">
    <property type="entry name" value="TRYPSIN_HIS"/>
</dbReference>
<dbReference type="STRING" id="264462.Bd3415"/>
<dbReference type="PRINTS" id="PR00722">
    <property type="entry name" value="CHYMOTRYPSIN"/>
</dbReference>
<evidence type="ECO:0000256" key="3">
    <source>
        <dbReference type="ARBA" id="ARBA00023157"/>
    </source>
</evidence>
<reference evidence="7 8" key="1">
    <citation type="journal article" date="2004" name="Science">
        <title>A predator unmasked: life cycle of Bdellovibrio bacteriovorus from a genomic perspective.</title>
        <authorList>
            <person name="Rendulic S."/>
            <person name="Jagtap P."/>
            <person name="Rosinus A."/>
            <person name="Eppinger M."/>
            <person name="Baar C."/>
            <person name="Lanz C."/>
            <person name="Keller H."/>
            <person name="Lambert C."/>
            <person name="Evans K.J."/>
            <person name="Goesmann A."/>
            <person name="Meyer F."/>
            <person name="Sockett R.E."/>
            <person name="Schuster S.C."/>
        </authorList>
    </citation>
    <scope>NUCLEOTIDE SEQUENCE [LARGE SCALE GENOMIC DNA]</scope>
    <source>
        <strain evidence="8">ATCC 15356 / DSM 50701 / NCIMB 9529 / HD100</strain>
    </source>
</reference>
<organism evidence="7 8">
    <name type="scientific">Bdellovibrio bacteriovorus (strain ATCC 15356 / DSM 50701 / NCIMB 9529 / HD100)</name>
    <dbReference type="NCBI Taxonomy" id="264462"/>
    <lineage>
        <taxon>Bacteria</taxon>
        <taxon>Pseudomonadati</taxon>
        <taxon>Bdellovibrionota</taxon>
        <taxon>Bdellovibrionia</taxon>
        <taxon>Bdellovibrionales</taxon>
        <taxon>Pseudobdellovibrionaceae</taxon>
        <taxon>Bdellovibrio</taxon>
    </lineage>
</organism>
<dbReference type="SUPFAM" id="SSF50494">
    <property type="entry name" value="Trypsin-like serine proteases"/>
    <property type="match status" value="1"/>
</dbReference>
<dbReference type="Proteomes" id="UP000008080">
    <property type="component" value="Chromosome"/>
</dbReference>
<evidence type="ECO:0000256" key="1">
    <source>
        <dbReference type="ARBA" id="ARBA00007664"/>
    </source>
</evidence>